<sequence length="817" mass="94319">MKSLSICMWNIQGLKSSTFGLKSLAPEFRANLIDTDIIILQETWCKADTVTHCPNNYREIIVPSQKHGNTNKGRESGGLIIWYKSDLHIHIDPLKMGKNYIWLRLKKELSLTDKELFICAIYIPPSESPYFSEDTFLTLETEVSHFQAQGNVLICGDTNARTGTLNDLTDPQVDKYITDGNISNTFTLPRRNNSDQVINKNGRELVQLCQSLGLYFVNGRVRGDSLGRFTYCSPLGHSTVDYMITDLEPSSLSSFTVKPLTPLSDHSQITLFIKRSDIKLIHTQPSKLYNIRNSYRWDQNSTEQYQRAIDTPKIQTLLDNFLNYTYSCNKENLNMAVNNMNNIIRQTAKEAQLKLTKNKPKTLTIKNWFDTDCKMIRKNLRTLSNQKHRDPHNADLRILYCETLKLYRRTLRLKKQRYNRQQLTRIEEAIDTNNFWQHWKSLNKPQHEELAIQNSDVWTTHFKTLYHSVQINANTEQSYIHEKLTKLELAIKNNQNPLDSPITEQELQKKLQTLKSKKACGPDGIMNEMLTNIDKKFQSAILKLFNLVLSVGFFPEIWNRGLITPIYKNGDKFDPNNYRGICVNSNLGKVFCNIMNTRLMNFLTKHNVLSKSQIGFIPKQRTTDHIYTLHTLIDKHINQNKNKLFACFIDFQKAFDSIWHDGLFYKIIESGIGGKTYDIIKSMYSGNMCSVKIGKMRTEYFTQGRGVRQGCNLSPGLFNIYINEFATTLEKSSVPGVSLHNEEVKCLLFADDLVLLSLTAQGLQQSLDLLEHYCQTWALTVNPKKTKIMIFQKRSKTQDIQPKITIGTQQVEYCTNY</sequence>
<reference evidence="4" key="2">
    <citation type="submission" date="2025-08" db="UniProtKB">
        <authorList>
            <consortium name="Ensembl"/>
        </authorList>
    </citation>
    <scope>IDENTIFICATION</scope>
</reference>
<dbReference type="InterPro" id="IPR005135">
    <property type="entry name" value="Endo/exonuclease/phosphatase"/>
</dbReference>
<evidence type="ECO:0000313" key="5">
    <source>
        <dbReference type="Proteomes" id="UP000472265"/>
    </source>
</evidence>
<dbReference type="CDD" id="cd01650">
    <property type="entry name" value="RT_nLTR_like"/>
    <property type="match status" value="1"/>
</dbReference>
<dbReference type="SUPFAM" id="SSF56672">
    <property type="entry name" value="DNA/RNA polymerases"/>
    <property type="match status" value="1"/>
</dbReference>
<dbReference type="InterPro" id="IPR043128">
    <property type="entry name" value="Rev_trsase/Diguanyl_cyclase"/>
</dbReference>
<dbReference type="PANTHER" id="PTHR19446">
    <property type="entry name" value="REVERSE TRANSCRIPTASES"/>
    <property type="match status" value="1"/>
</dbReference>
<dbReference type="EC" id="3.1.26.4" evidence="2"/>
<dbReference type="InterPro" id="IPR036691">
    <property type="entry name" value="Endo/exonu/phosph_ase_sf"/>
</dbReference>
<evidence type="ECO:0000313" key="4">
    <source>
        <dbReference type="Ensembl" id="ENSSAUP00010023573.1"/>
    </source>
</evidence>
<reference evidence="4" key="1">
    <citation type="submission" date="2021-04" db="EMBL/GenBank/DDBJ databases">
        <authorList>
            <consortium name="Wellcome Sanger Institute Data Sharing"/>
        </authorList>
    </citation>
    <scope>NUCLEOTIDE SEQUENCE [LARGE SCALE GENOMIC DNA]</scope>
</reference>
<dbReference type="Gene3D" id="3.30.70.270">
    <property type="match status" value="1"/>
</dbReference>
<evidence type="ECO:0000259" key="3">
    <source>
        <dbReference type="PROSITE" id="PS50878"/>
    </source>
</evidence>
<dbReference type="GO" id="GO:0004523">
    <property type="term" value="F:RNA-DNA hybrid ribonuclease activity"/>
    <property type="evidence" value="ECO:0007669"/>
    <property type="project" value="UniProtKB-EC"/>
</dbReference>
<dbReference type="GeneTree" id="ENSGT00940000164961"/>
<comment type="similarity">
    <text evidence="1">Belongs to the beta type-B retroviral polymerase family. HERV class-II K(HML-2) pol subfamily.</text>
</comment>
<accession>A0A671V9V0</accession>
<organism evidence="4 5">
    <name type="scientific">Sparus aurata</name>
    <name type="common">Gilthead sea bream</name>
    <dbReference type="NCBI Taxonomy" id="8175"/>
    <lineage>
        <taxon>Eukaryota</taxon>
        <taxon>Metazoa</taxon>
        <taxon>Chordata</taxon>
        <taxon>Craniata</taxon>
        <taxon>Vertebrata</taxon>
        <taxon>Euteleostomi</taxon>
        <taxon>Actinopterygii</taxon>
        <taxon>Neopterygii</taxon>
        <taxon>Teleostei</taxon>
        <taxon>Neoteleostei</taxon>
        <taxon>Acanthomorphata</taxon>
        <taxon>Eupercaria</taxon>
        <taxon>Spariformes</taxon>
        <taxon>Sparidae</taxon>
        <taxon>Sparus</taxon>
    </lineage>
</organism>
<dbReference type="SUPFAM" id="SSF56219">
    <property type="entry name" value="DNase I-like"/>
    <property type="match status" value="1"/>
</dbReference>
<dbReference type="AlphaFoldDB" id="A0A671V9V0"/>
<proteinExistence type="inferred from homology"/>
<name>A0A671V9V0_SPAAU</name>
<feature type="domain" description="Reverse transcriptase" evidence="3">
    <location>
        <begin position="547"/>
        <end position="817"/>
    </location>
</feature>
<dbReference type="OMA" id="TINHEMW"/>
<dbReference type="Proteomes" id="UP000472265">
    <property type="component" value="Chromosome 13"/>
</dbReference>
<dbReference type="InterPro" id="IPR043502">
    <property type="entry name" value="DNA/RNA_pol_sf"/>
</dbReference>
<dbReference type="InParanoid" id="A0A671V9V0"/>
<keyword evidence="5" id="KW-1185">Reference proteome</keyword>
<dbReference type="Pfam" id="PF03372">
    <property type="entry name" value="Exo_endo_phos"/>
    <property type="match status" value="1"/>
</dbReference>
<dbReference type="PROSITE" id="PS50878">
    <property type="entry name" value="RT_POL"/>
    <property type="match status" value="1"/>
</dbReference>
<evidence type="ECO:0000256" key="1">
    <source>
        <dbReference type="ARBA" id="ARBA00010879"/>
    </source>
</evidence>
<reference evidence="4" key="3">
    <citation type="submission" date="2025-09" db="UniProtKB">
        <authorList>
            <consortium name="Ensembl"/>
        </authorList>
    </citation>
    <scope>IDENTIFICATION</scope>
</reference>
<evidence type="ECO:0000256" key="2">
    <source>
        <dbReference type="ARBA" id="ARBA00012180"/>
    </source>
</evidence>
<dbReference type="InterPro" id="IPR000477">
    <property type="entry name" value="RT_dom"/>
</dbReference>
<dbReference type="Gene3D" id="3.60.10.10">
    <property type="entry name" value="Endonuclease/exonuclease/phosphatase"/>
    <property type="match status" value="1"/>
</dbReference>
<dbReference type="Pfam" id="PF00078">
    <property type="entry name" value="RVT_1"/>
    <property type="match status" value="1"/>
</dbReference>
<dbReference type="Ensembl" id="ENSSAUT00010024870.1">
    <property type="protein sequence ID" value="ENSSAUP00010023573.1"/>
    <property type="gene ID" value="ENSSAUG00010010337.1"/>
</dbReference>
<protein>
    <recommendedName>
        <fullName evidence="2">ribonuclease H</fullName>
        <ecNumber evidence="2">3.1.26.4</ecNumber>
    </recommendedName>
</protein>